<feature type="compositionally biased region" description="Low complexity" evidence="1">
    <location>
        <begin position="39"/>
        <end position="49"/>
    </location>
</feature>
<feature type="transmembrane region" description="Helical" evidence="2">
    <location>
        <begin position="75"/>
        <end position="93"/>
    </location>
</feature>
<keyword evidence="2" id="KW-0472">Membrane</keyword>
<evidence type="ECO:0000313" key="3">
    <source>
        <dbReference type="EnsemblMetazoa" id="AAEL023905-PA"/>
    </source>
</evidence>
<reference evidence="3 4" key="1">
    <citation type="submission" date="2017-06" db="EMBL/GenBank/DDBJ databases">
        <title>Aedes aegypti genome working group (AGWG) sequencing and assembly.</title>
        <authorList>
            <consortium name="Aedes aegypti Genome Working Group (AGWG)"/>
            <person name="Matthews B.J."/>
        </authorList>
    </citation>
    <scope>NUCLEOTIDE SEQUENCE [LARGE SCALE GENOMIC DNA]</scope>
    <source>
        <strain evidence="3 4">LVP_AGWG</strain>
    </source>
</reference>
<reference evidence="3" key="2">
    <citation type="submission" date="2020-05" db="UniProtKB">
        <authorList>
            <consortium name="EnsemblMetazoa"/>
        </authorList>
    </citation>
    <scope>IDENTIFICATION</scope>
    <source>
        <strain evidence="3">LVP_AGWG</strain>
    </source>
</reference>
<dbReference type="AlphaFoldDB" id="A0A6I8U3H4"/>
<dbReference type="InParanoid" id="A0A6I8U3H4"/>
<dbReference type="Proteomes" id="UP000008820">
    <property type="component" value="Chromosome 1"/>
</dbReference>
<protein>
    <submittedName>
        <fullName evidence="3">Uncharacterized protein</fullName>
    </submittedName>
</protein>
<keyword evidence="2" id="KW-1133">Transmembrane helix</keyword>
<feature type="compositionally biased region" description="Polar residues" evidence="1">
    <location>
        <begin position="173"/>
        <end position="191"/>
    </location>
</feature>
<evidence type="ECO:0000256" key="2">
    <source>
        <dbReference type="SAM" id="Phobius"/>
    </source>
</evidence>
<feature type="compositionally biased region" description="Low complexity" evidence="1">
    <location>
        <begin position="161"/>
        <end position="172"/>
    </location>
</feature>
<dbReference type="EnsemblMetazoa" id="AAEL023905-RA">
    <property type="protein sequence ID" value="AAEL023905-PA"/>
    <property type="gene ID" value="AAEL023905"/>
</dbReference>
<dbReference type="OrthoDB" id="6737830at2759"/>
<evidence type="ECO:0000313" key="4">
    <source>
        <dbReference type="Proteomes" id="UP000008820"/>
    </source>
</evidence>
<feature type="region of interest" description="Disordered" evidence="1">
    <location>
        <begin position="145"/>
        <end position="234"/>
    </location>
</feature>
<evidence type="ECO:0000256" key="1">
    <source>
        <dbReference type="SAM" id="MobiDB-lite"/>
    </source>
</evidence>
<gene>
    <name evidence="3" type="primary">110677824</name>
</gene>
<feature type="transmembrane region" description="Helical" evidence="2">
    <location>
        <begin position="99"/>
        <end position="119"/>
    </location>
</feature>
<feature type="region of interest" description="Disordered" evidence="1">
    <location>
        <begin position="263"/>
        <end position="288"/>
    </location>
</feature>
<feature type="region of interest" description="Disordered" evidence="1">
    <location>
        <begin position="1"/>
        <end position="66"/>
    </location>
</feature>
<feature type="compositionally biased region" description="Polar residues" evidence="1">
    <location>
        <begin position="18"/>
        <end position="34"/>
    </location>
</feature>
<keyword evidence="4" id="KW-1185">Reference proteome</keyword>
<feature type="compositionally biased region" description="Basic and acidic residues" evidence="1">
    <location>
        <begin position="193"/>
        <end position="209"/>
    </location>
</feature>
<accession>A0A6I8U3H4</accession>
<sequence length="288" mass="32093">MEKPKKCDSETKIDSAKKSGSLSSAHRESTSTALPESAPTSRPQRSTTTRRAHQIDSAPLPVTDSREERKANGRFIAVCVALFLIFLGIYHAWLRRTAVVAGVIVPVLIMLLYTAWVLYSAKRHKRKMMMLRNAASLNSVNGLEKDSVSSHLDGPQKAKENLQSSSVVSNSQKTGSVRYSNINEIASTSTRSHSKDVNLRKHEQHDKTRTNAAHKPLSKVLPRQQSSITPTSLKEITQQRRLSLDPHMAHIIVKNELDKDRHGSLRSVENTKNTKKSKSNKEKVGFAI</sequence>
<feature type="compositionally biased region" description="Basic and acidic residues" evidence="1">
    <location>
        <begin position="1"/>
        <end position="17"/>
    </location>
</feature>
<feature type="compositionally biased region" description="Basic and acidic residues" evidence="1">
    <location>
        <begin position="145"/>
        <end position="160"/>
    </location>
</feature>
<feature type="compositionally biased region" description="Polar residues" evidence="1">
    <location>
        <begin position="223"/>
        <end position="234"/>
    </location>
</feature>
<name>A0A6I8U3H4_AEDAE</name>
<proteinExistence type="predicted"/>
<keyword evidence="2" id="KW-0812">Transmembrane</keyword>
<feature type="compositionally biased region" description="Basic and acidic residues" evidence="1">
    <location>
        <begin position="279"/>
        <end position="288"/>
    </location>
</feature>
<organism evidence="3 4">
    <name type="scientific">Aedes aegypti</name>
    <name type="common">Yellowfever mosquito</name>
    <name type="synonym">Culex aegypti</name>
    <dbReference type="NCBI Taxonomy" id="7159"/>
    <lineage>
        <taxon>Eukaryota</taxon>
        <taxon>Metazoa</taxon>
        <taxon>Ecdysozoa</taxon>
        <taxon>Arthropoda</taxon>
        <taxon>Hexapoda</taxon>
        <taxon>Insecta</taxon>
        <taxon>Pterygota</taxon>
        <taxon>Neoptera</taxon>
        <taxon>Endopterygota</taxon>
        <taxon>Diptera</taxon>
        <taxon>Nematocera</taxon>
        <taxon>Culicoidea</taxon>
        <taxon>Culicidae</taxon>
        <taxon>Culicinae</taxon>
        <taxon>Aedini</taxon>
        <taxon>Aedes</taxon>
        <taxon>Stegomyia</taxon>
    </lineage>
</organism>